<comment type="caution">
    <text evidence="15">The sequence shown here is derived from an EMBL/GenBank/DDBJ whole genome shotgun (WGS) entry which is preliminary data.</text>
</comment>
<evidence type="ECO:0000259" key="14">
    <source>
        <dbReference type="Pfam" id="PF07715"/>
    </source>
</evidence>
<dbReference type="GO" id="GO:0009279">
    <property type="term" value="C:cell outer membrane"/>
    <property type="evidence" value="ECO:0007669"/>
    <property type="project" value="UniProtKB-SubCell"/>
</dbReference>
<evidence type="ECO:0000256" key="12">
    <source>
        <dbReference type="SAM" id="SignalP"/>
    </source>
</evidence>
<keyword evidence="4 10" id="KW-0812">Transmembrane</keyword>
<dbReference type="InterPro" id="IPR000531">
    <property type="entry name" value="Beta-barrel_TonB"/>
</dbReference>
<comment type="subcellular location">
    <subcellularLocation>
        <location evidence="1 10">Cell outer membrane</location>
        <topology evidence="1 10">Multi-pass membrane protein</topology>
    </subcellularLocation>
</comment>
<dbReference type="Proteomes" id="UP000284189">
    <property type="component" value="Unassembled WGS sequence"/>
</dbReference>
<evidence type="ECO:0000256" key="1">
    <source>
        <dbReference type="ARBA" id="ARBA00004571"/>
    </source>
</evidence>
<dbReference type="InterPro" id="IPR039426">
    <property type="entry name" value="TonB-dep_rcpt-like"/>
</dbReference>
<evidence type="ECO:0000256" key="2">
    <source>
        <dbReference type="ARBA" id="ARBA00022448"/>
    </source>
</evidence>
<keyword evidence="18" id="KW-1185">Reference proteome</keyword>
<keyword evidence="5 12" id="KW-0732">Signal</keyword>
<dbReference type="Pfam" id="PF07715">
    <property type="entry name" value="Plug"/>
    <property type="match status" value="1"/>
</dbReference>
<dbReference type="EMBL" id="VNWL01000022">
    <property type="protein sequence ID" value="TXK02336.1"/>
    <property type="molecule type" value="Genomic_DNA"/>
</dbReference>
<keyword evidence="2 10" id="KW-0813">Transport</keyword>
<gene>
    <name evidence="15" type="ORF">D2U88_10325</name>
    <name evidence="16" type="ORF">FQ019_10245</name>
</gene>
<dbReference type="InterPro" id="IPR037066">
    <property type="entry name" value="Plug_dom_sf"/>
</dbReference>
<dbReference type="EMBL" id="QXFJ01000023">
    <property type="protein sequence ID" value="RIV70746.1"/>
    <property type="molecule type" value="Genomic_DNA"/>
</dbReference>
<evidence type="ECO:0000256" key="5">
    <source>
        <dbReference type="ARBA" id="ARBA00022729"/>
    </source>
</evidence>
<feature type="domain" description="TonB-dependent receptor plug" evidence="14">
    <location>
        <begin position="115"/>
        <end position="223"/>
    </location>
</feature>
<dbReference type="SUPFAM" id="SSF56935">
    <property type="entry name" value="Porins"/>
    <property type="match status" value="1"/>
</dbReference>
<proteinExistence type="inferred from homology"/>
<evidence type="ECO:0000256" key="4">
    <source>
        <dbReference type="ARBA" id="ARBA00022692"/>
    </source>
</evidence>
<dbReference type="Gene3D" id="2.170.130.10">
    <property type="entry name" value="TonB-dependent receptor, plug domain"/>
    <property type="match status" value="1"/>
</dbReference>
<evidence type="ECO:0000313" key="16">
    <source>
        <dbReference type="EMBL" id="TXK02336.1"/>
    </source>
</evidence>
<sequence>MKRLMFISLMLLGVISYAQTTIQGKVVDENNEPIPGANVVLVGKAEGTTTDFDGNFTFNTSERPPFQLRFTSIGFSDFVASVTSNNQTLSITLKEANTLLDEIVISASRTPERIFESPVSVERFGLKEIKNTTAESFYGGLQNLKGVDINTNSLTFQSINTRGFATFANNRFLQLVDGMDNTAPGLNFVLGNLVGMSELDVQSVEILPGASSALYGAGAFNGILFMNSKNPFDFQGISAYFKGGVTVQDAAGNNFYKDFGVRAAHAFSDRIAVKANLSVLTGEDWHANSIVDLNNPGSDRSNPAYNGLNVYGDEVSTTLNFDAAAGLPTGTVGSAVVSRTGYDEAVLADYGAESVKADFAVHIRPFADDFEIILNSRIGRGTTIYQGANRYAVSGFTMQQHKLELKNKNFFLRGYIVSENSGDAYDTRFAAINVNRAWKSDVQWFTDYASTYIPAYLGGIQQGGLTPEQSSTQAHVAARQAADTGRLMPGTAAFQSAFNQVINNGDLTTGAKFIDKTKFRHINGNYNFAHLIDNWADLQVGGSFREYVLNSQGTIFTDIDGPISYNEYGAYVQLQKKFMDDRLKFTGSARYDKNEFFDGFVSPRVSLAYTAGEDRNHNIRVSVQQGFRNPTTQDLFIGLDAGSAVLVGSAPSNLDRDIRTYNVSQAAQDNLGQPTMVQIVGRAAYENAFSTGSLGAGAPSYVETPLVKPEEITAFEAGYRAQIGKFTIDLSGYYNKYSSFLANTAVAVPFYGETKGIIDGVPGNVDSEGNTIDVDPVQQQRALQALGNGDYRIYQTYTNSDADINSFGGTIGVDTKLGNFDLGVNYTYAELDIDRGLYPDLRTNFNTPKHKVKAHFGNTNLFKNFGFNVNYRWSDSYYWEASFADGDIPAFTVLDAQINYAVPSMKSVFKVGGSNILGDEYYTAIGTGFIGSIYYLSWTINP</sequence>
<evidence type="ECO:0000256" key="3">
    <source>
        <dbReference type="ARBA" id="ARBA00022452"/>
    </source>
</evidence>
<reference evidence="16 18" key="2">
    <citation type="submission" date="2019-07" db="EMBL/GenBank/DDBJ databases">
        <title>Draft genome of two Muricauda strains isolated from deep sea.</title>
        <authorList>
            <person name="Sun C."/>
        </authorList>
    </citation>
    <scope>NUCLEOTIDE SEQUENCE [LARGE SCALE GENOMIC DNA]</scope>
    <source>
        <strain evidence="16 18">NH166</strain>
    </source>
</reference>
<keyword evidence="7 10" id="KW-0472">Membrane</keyword>
<evidence type="ECO:0000313" key="15">
    <source>
        <dbReference type="EMBL" id="RIV70746.1"/>
    </source>
</evidence>
<feature type="signal peptide" evidence="12">
    <location>
        <begin position="1"/>
        <end position="18"/>
    </location>
</feature>
<dbReference type="InterPro" id="IPR036942">
    <property type="entry name" value="Beta-barrel_TonB_sf"/>
</dbReference>
<dbReference type="InterPro" id="IPR012910">
    <property type="entry name" value="Plug_dom"/>
</dbReference>
<dbReference type="SUPFAM" id="SSF49464">
    <property type="entry name" value="Carboxypeptidase regulatory domain-like"/>
    <property type="match status" value="1"/>
</dbReference>
<feature type="domain" description="TonB-dependent receptor-like beta-barrel" evidence="13">
    <location>
        <begin position="381"/>
        <end position="906"/>
    </location>
</feature>
<reference evidence="15 17" key="1">
    <citation type="submission" date="2018-08" db="EMBL/GenBank/DDBJ databases">
        <title>Proposal of Muricauda 72 sp.nov. and Muricauda NH166 sp.nov., isolated from seawater.</title>
        <authorList>
            <person name="Cheng H."/>
            <person name="Wu Y.-H."/>
            <person name="Guo L.-L."/>
            <person name="Xu X.-W."/>
        </authorList>
    </citation>
    <scope>NUCLEOTIDE SEQUENCE [LARGE SCALE GENOMIC DNA]</scope>
    <source>
        <strain evidence="15 17">NH166</strain>
    </source>
</reference>
<dbReference type="PROSITE" id="PS52016">
    <property type="entry name" value="TONB_DEPENDENT_REC_3"/>
    <property type="match status" value="1"/>
</dbReference>
<dbReference type="Proteomes" id="UP000321528">
    <property type="component" value="Unassembled WGS sequence"/>
</dbReference>
<evidence type="ECO:0000313" key="17">
    <source>
        <dbReference type="Proteomes" id="UP000284189"/>
    </source>
</evidence>
<evidence type="ECO:0000256" key="11">
    <source>
        <dbReference type="RuleBase" id="RU003357"/>
    </source>
</evidence>
<evidence type="ECO:0000256" key="6">
    <source>
        <dbReference type="ARBA" id="ARBA00023077"/>
    </source>
</evidence>
<dbReference type="PANTHER" id="PTHR30069">
    <property type="entry name" value="TONB-DEPENDENT OUTER MEMBRANE RECEPTOR"/>
    <property type="match status" value="1"/>
</dbReference>
<name>A0A418N7P7_9FLAO</name>
<dbReference type="PANTHER" id="PTHR30069:SF29">
    <property type="entry name" value="HEMOGLOBIN AND HEMOGLOBIN-HAPTOGLOBIN-BINDING PROTEIN 1-RELATED"/>
    <property type="match status" value="1"/>
</dbReference>
<dbReference type="AlphaFoldDB" id="A0A418N7P7"/>
<dbReference type="Pfam" id="PF13715">
    <property type="entry name" value="CarbopepD_reg_2"/>
    <property type="match status" value="1"/>
</dbReference>
<keyword evidence="9 10" id="KW-0998">Cell outer membrane</keyword>
<dbReference type="OrthoDB" id="1109208at2"/>
<keyword evidence="3 10" id="KW-1134">Transmembrane beta strand</keyword>
<evidence type="ECO:0000259" key="13">
    <source>
        <dbReference type="Pfam" id="PF00593"/>
    </source>
</evidence>
<evidence type="ECO:0000256" key="7">
    <source>
        <dbReference type="ARBA" id="ARBA00023136"/>
    </source>
</evidence>
<dbReference type="InterPro" id="IPR008969">
    <property type="entry name" value="CarboxyPept-like_regulatory"/>
</dbReference>
<feature type="chain" id="PRO_5019287886" evidence="12">
    <location>
        <begin position="19"/>
        <end position="942"/>
    </location>
</feature>
<keyword evidence="8 15" id="KW-0675">Receptor</keyword>
<dbReference type="Pfam" id="PF00593">
    <property type="entry name" value="TonB_dep_Rec_b-barrel"/>
    <property type="match status" value="1"/>
</dbReference>
<protein>
    <submittedName>
        <fullName evidence="15">TonB-dependent receptor</fullName>
    </submittedName>
</protein>
<evidence type="ECO:0000256" key="9">
    <source>
        <dbReference type="ARBA" id="ARBA00023237"/>
    </source>
</evidence>
<dbReference type="GO" id="GO:0044718">
    <property type="term" value="P:siderophore transmembrane transport"/>
    <property type="evidence" value="ECO:0007669"/>
    <property type="project" value="TreeGrafter"/>
</dbReference>
<dbReference type="GO" id="GO:0015344">
    <property type="term" value="F:siderophore uptake transmembrane transporter activity"/>
    <property type="evidence" value="ECO:0007669"/>
    <property type="project" value="TreeGrafter"/>
</dbReference>
<dbReference type="RefSeq" id="WP_119640496.1">
    <property type="nucleotide sequence ID" value="NZ_QXFJ01000023.1"/>
</dbReference>
<evidence type="ECO:0000313" key="18">
    <source>
        <dbReference type="Proteomes" id="UP000321528"/>
    </source>
</evidence>
<dbReference type="Gene3D" id="2.60.40.1120">
    <property type="entry name" value="Carboxypeptidase-like, regulatory domain"/>
    <property type="match status" value="1"/>
</dbReference>
<comment type="similarity">
    <text evidence="10 11">Belongs to the TonB-dependent receptor family.</text>
</comment>
<organism evidence="15 17">
    <name type="scientific">Flagellimonas aequoris</name>
    <dbReference type="NCBI Taxonomy" id="2306997"/>
    <lineage>
        <taxon>Bacteria</taxon>
        <taxon>Pseudomonadati</taxon>
        <taxon>Bacteroidota</taxon>
        <taxon>Flavobacteriia</taxon>
        <taxon>Flavobacteriales</taxon>
        <taxon>Flavobacteriaceae</taxon>
        <taxon>Flagellimonas</taxon>
    </lineage>
</organism>
<evidence type="ECO:0000256" key="10">
    <source>
        <dbReference type="PROSITE-ProRule" id="PRU01360"/>
    </source>
</evidence>
<dbReference type="Gene3D" id="2.40.170.20">
    <property type="entry name" value="TonB-dependent receptor, beta-barrel domain"/>
    <property type="match status" value="1"/>
</dbReference>
<keyword evidence="6 11" id="KW-0798">TonB box</keyword>
<accession>A0A418N7P7</accession>
<evidence type="ECO:0000256" key="8">
    <source>
        <dbReference type="ARBA" id="ARBA00023170"/>
    </source>
</evidence>